<dbReference type="AlphaFoldDB" id="A0A5F9CTA9"/>
<evidence type="ECO:0000256" key="9">
    <source>
        <dbReference type="ARBA" id="ARBA00023125"/>
    </source>
</evidence>
<evidence type="ECO:0000313" key="16">
    <source>
        <dbReference type="Proteomes" id="UP000001811"/>
    </source>
</evidence>
<evidence type="ECO:0000256" key="5">
    <source>
        <dbReference type="ARBA" id="ARBA00022723"/>
    </source>
</evidence>
<reference evidence="15" key="3">
    <citation type="submission" date="2025-09" db="UniProtKB">
        <authorList>
            <consortium name="Ensembl"/>
        </authorList>
    </citation>
    <scope>IDENTIFICATION</scope>
    <source>
        <strain evidence="15">Thorbecke</strain>
    </source>
</reference>
<dbReference type="Pfam" id="PF00075">
    <property type="entry name" value="RNase_H"/>
    <property type="match status" value="1"/>
</dbReference>
<evidence type="ECO:0000259" key="14">
    <source>
        <dbReference type="PROSITE" id="PS50994"/>
    </source>
</evidence>
<evidence type="ECO:0000259" key="13">
    <source>
        <dbReference type="PROSITE" id="PS50879"/>
    </source>
</evidence>
<evidence type="ECO:0000256" key="6">
    <source>
        <dbReference type="ARBA" id="ARBA00022759"/>
    </source>
</evidence>
<accession>A0A5F9CTA9</accession>
<dbReference type="InterPro" id="IPR002156">
    <property type="entry name" value="RNaseH_domain"/>
</dbReference>
<keyword evidence="10" id="KW-0863">Zinc-finger</keyword>
<feature type="domain" description="RNase H type-1" evidence="13">
    <location>
        <begin position="361"/>
        <end position="491"/>
    </location>
</feature>
<dbReference type="SUPFAM" id="SSF46919">
    <property type="entry name" value="N-terminal Zn binding domain of HIV integrase"/>
    <property type="match status" value="1"/>
</dbReference>
<dbReference type="PROSITE" id="PS50994">
    <property type="entry name" value="INTEGRASE"/>
    <property type="match status" value="1"/>
</dbReference>
<evidence type="ECO:0000256" key="10">
    <source>
        <dbReference type="PROSITE-ProRule" id="PRU00450"/>
    </source>
</evidence>
<reference evidence="15 16" key="1">
    <citation type="journal article" date="2011" name="Nature">
        <title>A high-resolution map of human evolutionary constraint using 29 mammals.</title>
        <authorList>
            <person name="Lindblad-Toh K."/>
            <person name="Garber M."/>
            <person name="Zuk O."/>
            <person name="Lin M.F."/>
            <person name="Parker B.J."/>
            <person name="Washietl S."/>
            <person name="Kheradpour P."/>
            <person name="Ernst J."/>
            <person name="Jordan G."/>
            <person name="Mauceli E."/>
            <person name="Ward L.D."/>
            <person name="Lowe C.B."/>
            <person name="Holloway A.K."/>
            <person name="Clamp M."/>
            <person name="Gnerre S."/>
            <person name="Alfoldi J."/>
            <person name="Beal K."/>
            <person name="Chang J."/>
            <person name="Clawson H."/>
            <person name="Cuff J."/>
            <person name="Di Palma F."/>
            <person name="Fitzgerald S."/>
            <person name="Flicek P."/>
            <person name="Guttman M."/>
            <person name="Hubisz M.J."/>
            <person name="Jaffe D.B."/>
            <person name="Jungreis I."/>
            <person name="Kent W.J."/>
            <person name="Kostka D."/>
            <person name="Lara M."/>
            <person name="Martins A.L."/>
            <person name="Massingham T."/>
            <person name="Moltke I."/>
            <person name="Raney B.J."/>
            <person name="Rasmussen M.D."/>
            <person name="Robinson J."/>
            <person name="Stark A."/>
            <person name="Vilella A.J."/>
            <person name="Wen J."/>
            <person name="Xie X."/>
            <person name="Zody M.C."/>
            <person name="Baldwin J."/>
            <person name="Bloom T."/>
            <person name="Chin C.W."/>
            <person name="Heiman D."/>
            <person name="Nicol R."/>
            <person name="Nusbaum C."/>
            <person name="Young S."/>
            <person name="Wilkinson J."/>
            <person name="Worley K.C."/>
            <person name="Kovar C.L."/>
            <person name="Muzny D.M."/>
            <person name="Gibbs R.A."/>
            <person name="Cree A."/>
            <person name="Dihn H.H."/>
            <person name="Fowler G."/>
            <person name="Jhangiani S."/>
            <person name="Joshi V."/>
            <person name="Lee S."/>
            <person name="Lewis L.R."/>
            <person name="Nazareth L.V."/>
            <person name="Okwuonu G."/>
            <person name="Santibanez J."/>
            <person name="Warren W.C."/>
            <person name="Mardis E.R."/>
            <person name="Weinstock G.M."/>
            <person name="Wilson R.K."/>
            <person name="Delehaunty K."/>
            <person name="Dooling D."/>
            <person name="Fronik C."/>
            <person name="Fulton L."/>
            <person name="Fulton B."/>
            <person name="Graves T."/>
            <person name="Minx P."/>
            <person name="Sodergren E."/>
            <person name="Birney E."/>
            <person name="Margulies E.H."/>
            <person name="Herrero J."/>
            <person name="Green E.D."/>
            <person name="Haussler D."/>
            <person name="Siepel A."/>
            <person name="Goldman N."/>
            <person name="Pollard K.S."/>
            <person name="Pedersen J.S."/>
            <person name="Lander E.S."/>
            <person name="Kellis M."/>
        </authorList>
    </citation>
    <scope>NUCLEOTIDE SEQUENCE [LARGE SCALE GENOMIC DNA]</scope>
    <source>
        <strain evidence="16">Thorbecke</strain>
    </source>
</reference>
<keyword evidence="6" id="KW-0255">Endonuclease</keyword>
<keyword evidence="16" id="KW-1185">Reference proteome</keyword>
<dbReference type="SUPFAM" id="SSF53098">
    <property type="entry name" value="Ribonuclease H-like"/>
    <property type="match status" value="2"/>
</dbReference>
<comment type="similarity">
    <text evidence="1">Belongs to the beta type-B retroviral polymerase family. HERV class-II K(HML-2) pol subfamily.</text>
</comment>
<dbReference type="InterPro" id="IPR043502">
    <property type="entry name" value="DNA/RNA_pol_sf"/>
</dbReference>
<keyword evidence="7" id="KW-0378">Hydrolase</keyword>
<evidence type="ECO:0000259" key="11">
    <source>
        <dbReference type="PROSITE" id="PS50876"/>
    </source>
</evidence>
<keyword evidence="5" id="KW-0479">Metal-binding</keyword>
<dbReference type="Ensembl" id="ENSOCUT00000063211.1">
    <property type="protein sequence ID" value="ENSOCUP00000036561.1"/>
    <property type="gene ID" value="ENSOCUG00000035740.1"/>
</dbReference>
<name>A0A5F9CTA9_RABIT</name>
<evidence type="ECO:0000256" key="4">
    <source>
        <dbReference type="ARBA" id="ARBA00022722"/>
    </source>
</evidence>
<keyword evidence="4" id="KW-0540">Nuclease</keyword>
<dbReference type="InterPro" id="IPR000477">
    <property type="entry name" value="RT_dom"/>
</dbReference>
<feature type="domain" description="Integrase-type" evidence="11">
    <location>
        <begin position="493"/>
        <end position="534"/>
    </location>
</feature>
<evidence type="ECO:0000256" key="3">
    <source>
        <dbReference type="ARBA" id="ARBA00022695"/>
    </source>
</evidence>
<dbReference type="Pfam" id="PF06817">
    <property type="entry name" value="RVT_thumb"/>
    <property type="match status" value="1"/>
</dbReference>
<keyword evidence="2" id="KW-0808">Transferase</keyword>
<dbReference type="InterPro" id="IPR012337">
    <property type="entry name" value="RNaseH-like_sf"/>
</dbReference>
<dbReference type="Proteomes" id="UP000001811">
    <property type="component" value="Unplaced"/>
</dbReference>
<dbReference type="InParanoid" id="A0A5F9CTA9"/>
<proteinExistence type="inferred from homology"/>
<dbReference type="GeneTree" id="ENSGT00670000098165"/>
<dbReference type="PROSITE" id="PS50879">
    <property type="entry name" value="RNASE_H_1"/>
    <property type="match status" value="1"/>
</dbReference>
<evidence type="ECO:0000256" key="1">
    <source>
        <dbReference type="ARBA" id="ARBA00010879"/>
    </source>
</evidence>
<dbReference type="SMR" id="A0A5F9CTA9"/>
<reference evidence="15" key="2">
    <citation type="submission" date="2025-08" db="UniProtKB">
        <authorList>
            <consortium name="Ensembl"/>
        </authorList>
    </citation>
    <scope>IDENTIFICATION</scope>
    <source>
        <strain evidence="15">Thorbecke</strain>
    </source>
</reference>
<dbReference type="Gene3D" id="3.30.420.10">
    <property type="entry name" value="Ribonuclease H-like superfamily/Ribonuclease H"/>
    <property type="match status" value="2"/>
</dbReference>
<dbReference type="SUPFAM" id="SSF56672">
    <property type="entry name" value="DNA/RNA polymerases"/>
    <property type="match status" value="1"/>
</dbReference>
<dbReference type="InterPro" id="IPR043128">
    <property type="entry name" value="Rev_trsase/Diguanyl_cyclase"/>
</dbReference>
<dbReference type="Pfam" id="PF00078">
    <property type="entry name" value="RVT_1"/>
    <property type="match status" value="1"/>
</dbReference>
<dbReference type="GO" id="GO:0015074">
    <property type="term" value="P:DNA integration"/>
    <property type="evidence" value="ECO:0007669"/>
    <property type="project" value="InterPro"/>
</dbReference>
<dbReference type="InterPro" id="IPR001584">
    <property type="entry name" value="Integrase_cat-core"/>
</dbReference>
<keyword evidence="8" id="KW-0695">RNA-directed DNA polymerase</keyword>
<dbReference type="PROSITE" id="PS50878">
    <property type="entry name" value="RT_POL"/>
    <property type="match status" value="1"/>
</dbReference>
<dbReference type="GO" id="GO:0008270">
    <property type="term" value="F:zinc ion binding"/>
    <property type="evidence" value="ECO:0007669"/>
    <property type="project" value="UniProtKB-KW"/>
</dbReference>
<dbReference type="InterPro" id="IPR036397">
    <property type="entry name" value="RNaseH_sf"/>
</dbReference>
<dbReference type="CDD" id="cd09273">
    <property type="entry name" value="RNase_HI_RT_Bel"/>
    <property type="match status" value="1"/>
</dbReference>
<dbReference type="PANTHER" id="PTHR41694">
    <property type="entry name" value="ENDOGENOUS RETROVIRUS GROUP K MEMBER POL PROTEIN"/>
    <property type="match status" value="1"/>
</dbReference>
<evidence type="ECO:0000313" key="15">
    <source>
        <dbReference type="Ensembl" id="ENSOCUP00000036561.1"/>
    </source>
</evidence>
<dbReference type="STRING" id="9986.ENSOCUP00000036561"/>
<dbReference type="InterPro" id="IPR010661">
    <property type="entry name" value="RVT_thumb"/>
</dbReference>
<evidence type="ECO:0000259" key="12">
    <source>
        <dbReference type="PROSITE" id="PS50878"/>
    </source>
</evidence>
<evidence type="ECO:0000256" key="8">
    <source>
        <dbReference type="ARBA" id="ARBA00022918"/>
    </source>
</evidence>
<dbReference type="Gene3D" id="1.10.10.200">
    <property type="match status" value="1"/>
</dbReference>
<keyword evidence="9" id="KW-0238">DNA-binding</keyword>
<organism evidence="15 16">
    <name type="scientific">Oryctolagus cuniculus</name>
    <name type="common">Rabbit</name>
    <dbReference type="NCBI Taxonomy" id="9986"/>
    <lineage>
        <taxon>Eukaryota</taxon>
        <taxon>Metazoa</taxon>
        <taxon>Chordata</taxon>
        <taxon>Craniata</taxon>
        <taxon>Vertebrata</taxon>
        <taxon>Euteleostomi</taxon>
        <taxon>Mammalia</taxon>
        <taxon>Eutheria</taxon>
        <taxon>Euarchontoglires</taxon>
        <taxon>Glires</taxon>
        <taxon>Lagomorpha</taxon>
        <taxon>Leporidae</taxon>
        <taxon>Oryctolagus</taxon>
    </lineage>
</organism>
<sequence length="610" mass="68387">MGALQPGLPVPTMIPKDWPLIVIDLKDCFFSILLHKKDTQRFAFTVPAINHQSPNKRYEWRVLPQGMANSPTLCQLYVSQAIEPARQQHAEVKIFHYMDDLLLTSARDDQLEAAFTTLSSCLQEAGLQIAPEKVQKDTVVQYLGLRLTPTNVAPLEFTIATTGLKTLNDFQKLCGNLNWIQPYCKLTTEEMLPLFKILEGDSQLTSPRELTPEAAAVLQKVETRLKTTQMQRCDSSRPLEILVFVEHLYPFAVIWQGGPLLSVYPHSHLPRVLYTQGSAVADLILTTIKKTIEISGKHPVRCVIPFCKEAVEAWTRENCAWAYVILVLQIEINNHYPNHPFVTFCMHIPIVQVQKVHKHPIEGAPTVFTYGAKGGTGAAIIGDQRYFVLTASPSPQHAELAIIATVLRKEKGPLNVLSDSAYVVNVVKLLDEACSISRLSTIYAYLMEIQKLLIQRHHPIFIGHIRAHSNLLGPLSQGNMLADHYSRFLLACTVIDQAKEYHSKWHVNSTTLSMKYNIPRGRAEDTIKSCEKCVVSMVPRIPTGANPRGLKLCHIWQMDVTHIPSFGRQSCVHVTVDTYSGVVMATALDKEGMQQVIQYCLQSFAAWGVP</sequence>
<dbReference type="Pfam" id="PF00665">
    <property type="entry name" value="rve"/>
    <property type="match status" value="1"/>
</dbReference>
<dbReference type="PANTHER" id="PTHR41694:SF3">
    <property type="entry name" value="RNA-DIRECTED DNA POLYMERASE-RELATED"/>
    <property type="match status" value="1"/>
</dbReference>
<feature type="domain" description="Integrase catalytic" evidence="14">
    <location>
        <begin position="543"/>
        <end position="610"/>
    </location>
</feature>
<evidence type="ECO:0000256" key="7">
    <source>
        <dbReference type="ARBA" id="ARBA00022801"/>
    </source>
</evidence>
<dbReference type="PROSITE" id="PS50876">
    <property type="entry name" value="ZF_INTEGRASE"/>
    <property type="match status" value="1"/>
</dbReference>
<dbReference type="GO" id="GO:0035613">
    <property type="term" value="F:RNA stem-loop binding"/>
    <property type="evidence" value="ECO:0007669"/>
    <property type="project" value="TreeGrafter"/>
</dbReference>
<dbReference type="Gene3D" id="3.10.10.10">
    <property type="entry name" value="HIV Type 1 Reverse Transcriptase, subunit A, domain 1"/>
    <property type="match status" value="1"/>
</dbReference>
<feature type="domain" description="Reverse transcriptase" evidence="12">
    <location>
        <begin position="1"/>
        <end position="147"/>
    </location>
</feature>
<keyword evidence="3" id="KW-0548">Nucleotidyltransferase</keyword>
<dbReference type="Gene3D" id="3.30.70.270">
    <property type="match status" value="2"/>
</dbReference>
<dbReference type="GO" id="GO:0003677">
    <property type="term" value="F:DNA binding"/>
    <property type="evidence" value="ECO:0007669"/>
    <property type="project" value="UniProtKB-KW"/>
</dbReference>
<protein>
    <submittedName>
        <fullName evidence="15">Uncharacterized protein</fullName>
    </submittedName>
</protein>
<dbReference type="GO" id="GO:0003964">
    <property type="term" value="F:RNA-directed DNA polymerase activity"/>
    <property type="evidence" value="ECO:0007669"/>
    <property type="project" value="UniProtKB-KW"/>
</dbReference>
<evidence type="ECO:0000256" key="2">
    <source>
        <dbReference type="ARBA" id="ARBA00022679"/>
    </source>
</evidence>
<dbReference type="InterPro" id="IPR017856">
    <property type="entry name" value="Integrase-like_N"/>
</dbReference>
<keyword evidence="10" id="KW-0862">Zinc</keyword>
<dbReference type="Pfam" id="PF02022">
    <property type="entry name" value="Integrase_Zn"/>
    <property type="match status" value="1"/>
</dbReference>
<dbReference type="GO" id="GO:0004523">
    <property type="term" value="F:RNA-DNA hybrid ribonuclease activity"/>
    <property type="evidence" value="ECO:0007669"/>
    <property type="project" value="InterPro"/>
</dbReference>
<dbReference type="InterPro" id="IPR003308">
    <property type="entry name" value="Integrase_Zn-bd_dom_N"/>
</dbReference>